<dbReference type="RefSeq" id="WP_172611294.1">
    <property type="nucleotide sequence ID" value="NZ_CP053746.1"/>
</dbReference>
<evidence type="ECO:0000313" key="6">
    <source>
        <dbReference type="Proteomes" id="UP000501989"/>
    </source>
</evidence>
<sequence length="1390" mass="155135">MDTQHMGRFQEQHRDALVAYYLGQLVPRSEFPAPDNIITPDDLYEYLLIDNQVSAEVDTSRVAQGIASIQQHVHAIYNGMEPGFGKIPDLAEHTRTQQLWREGMSEYSTWAGYQMLADYPENYLDPSLRLGKTEAFKALEGDLAQARLTTDTVQKALGNYLTLFEEVSNLNTVACYIDGVDFRQSDYYFIGRQTVEPFACYWRKAAIDLDGSSPVVPPSAWTEWKKIETQTSGKVTHIRPVVVEGRLHVVWLEQLREGLDENDKPMADSFIYRLKVSYLQSNGQWSASISLKEPLMPSVETIEADDYGLCAFADYRSSYSGPRLVIAFMKRTVASLQGYAFVLVKDRYWKSVSPSLQVREAAVRQLGIDSARAQMVMEVADTDGQIWAIESVEWTPTGDNYCGPLSAYLDVEVKVRQISGKWGVETVGICDKPWYETNTLQPAKLNFAVWDYTGVMSSSLTLNGRARTKIRPKSFSGQENKMTVHFGMQSTTSGLGYNEFTITRKERSDAMPTIVTTADGSQFIDLECLLVPSLRYVRLNTAFAGELVRRAEVSVEAALGWEAQHMLEGAPPGKQPQPVDFNGANGRYFWELFFHLPHLVATRLHQSFDYAGAEHWLHYLFNPQARVAPLHPAPALVDWLPYWTSRPLAFADDPSRDTAAPRDPDTIAYGAPSHYRKAIFMLYVDNLIAWGDSLYRQVTRDTLNEAQLHYVRALSLLGPLSKGRSISQWAPQTLAQAARHEDDALAAFEVSPAASLEHVTSASLGAESWLRLIDAPWFRLPVNTRLLDVWDQLDARLSNLRNNLTLDGRPMKLALYEAPANPQDLLRAQLAGSSAAVRRLGALAIIAPYRFSAMLMRARSAVDTLMAFGNQLQAHMENRDRAEQQSLQQAHLLELTQFVETFDTQAIQQAEFNLAALKSRREQLHAKVASYDKWLEEDVSDAELAAEQMLAGASASRMVAAGLRSAGSALSALPNTITLMCVPVPIPIPGGWTWGGPPWAAASLLEGAAIYFSDSAEAQMRADARERRRTEWAFLKDEAQKQVEALALQDELQQMLIRSAQLKRNRSRKSSEAAQALYAFIQNRATNAALYQWLGGQMATLYFQAYDAVFSLCLATEACWQYEIGDGNTRFIPVNTWQDNRHGLTAGESLGLGLMQMESAFLVRNERSLDLAKTVSLRRLLADYQTDGNEAGWPSVIAQLRTSGTLDFALKPSLFDRDYPGHYLRQLEQVTLSLSGVLGPFENARAVLGQLTNSYLLKADLGGCKHMYQQANELPGEHDDVNPGFVIANPRSGQQIAISGDTEDSGLHTPLAGDERYLPFEGTGAVSSWTLTFARHECVTQQRMFDDLQDIIIHLRYRARDGGKVFAEQVKALLPPPDRCRLAATLAASL</sequence>
<feature type="coiled-coil region" evidence="1">
    <location>
        <begin position="865"/>
        <end position="927"/>
    </location>
</feature>
<dbReference type="Pfam" id="PF18276">
    <property type="entry name" value="TcA_TcB_BD"/>
    <property type="match status" value="1"/>
</dbReference>
<dbReference type="InterPro" id="IPR041079">
    <property type="entry name" value="Neuraminidase-like"/>
</dbReference>
<evidence type="ECO:0000313" key="5">
    <source>
        <dbReference type="EMBL" id="QKF51873.1"/>
    </source>
</evidence>
<dbReference type="EMBL" id="CP053746">
    <property type="protein sequence ID" value="QKF51873.1"/>
    <property type="molecule type" value="Genomic_DNA"/>
</dbReference>
<evidence type="ECO:0008006" key="7">
    <source>
        <dbReference type="Google" id="ProtNLM"/>
    </source>
</evidence>
<organism evidence="5 6">
    <name type="scientific">Pseudomonas graminis</name>
    <dbReference type="NCBI Taxonomy" id="158627"/>
    <lineage>
        <taxon>Bacteria</taxon>
        <taxon>Pseudomonadati</taxon>
        <taxon>Pseudomonadota</taxon>
        <taxon>Gammaproteobacteria</taxon>
        <taxon>Pseudomonadales</taxon>
        <taxon>Pseudomonadaceae</taxon>
        <taxon>Pseudomonas</taxon>
    </lineage>
</organism>
<feature type="domain" description="Tc toxin complex TcA C-terminal TcB-binding" evidence="2">
    <location>
        <begin position="1050"/>
        <end position="1359"/>
    </location>
</feature>
<name>A0A6M8MPB2_9PSED</name>
<reference evidence="6" key="1">
    <citation type="submission" date="2019-12" db="EMBL/GenBank/DDBJ databases">
        <title>Endophytic bacteria associated with Panax ginseng seedlings.</title>
        <authorList>
            <person name="Park J.M."/>
            <person name="Shin R."/>
            <person name="Jo S.H."/>
        </authorList>
    </citation>
    <scope>NUCLEOTIDE SEQUENCE [LARGE SCALE GENOMIC DNA]</scope>
    <source>
        <strain evidence="6">PgKB30</strain>
    </source>
</reference>
<gene>
    <name evidence="5" type="ORF">FX982_02845</name>
</gene>
<dbReference type="Pfam" id="PF18413">
    <property type="entry name" value="Neuraminidase"/>
    <property type="match status" value="1"/>
</dbReference>
<keyword evidence="6" id="KW-1185">Reference proteome</keyword>
<dbReference type="Proteomes" id="UP000501989">
    <property type="component" value="Chromosome"/>
</dbReference>
<feature type="domain" description="ABC toxin N-terminal" evidence="4">
    <location>
        <begin position="9"/>
        <end position="140"/>
    </location>
</feature>
<protein>
    <recommendedName>
        <fullName evidence="7">Insecticidal toxin complex protein TcaB2</fullName>
    </recommendedName>
</protein>
<evidence type="ECO:0000259" key="2">
    <source>
        <dbReference type="Pfam" id="PF18276"/>
    </source>
</evidence>
<evidence type="ECO:0000259" key="3">
    <source>
        <dbReference type="Pfam" id="PF18413"/>
    </source>
</evidence>
<proteinExistence type="predicted"/>
<dbReference type="InterPro" id="IPR046839">
    <property type="entry name" value="ABC_toxin_N"/>
</dbReference>
<keyword evidence="1" id="KW-0175">Coiled coil</keyword>
<dbReference type="Pfam" id="PF20220">
    <property type="entry name" value="ABC_toxin_N"/>
    <property type="match status" value="1"/>
</dbReference>
<evidence type="ECO:0000259" key="4">
    <source>
        <dbReference type="Pfam" id="PF20220"/>
    </source>
</evidence>
<dbReference type="InterPro" id="IPR040840">
    <property type="entry name" value="TcA_TcB_BD"/>
</dbReference>
<dbReference type="KEGG" id="pgg:FX982_02845"/>
<feature type="domain" description="Neuraminidase-like" evidence="3">
    <location>
        <begin position="170"/>
        <end position="295"/>
    </location>
</feature>
<evidence type="ECO:0000256" key="1">
    <source>
        <dbReference type="SAM" id="Coils"/>
    </source>
</evidence>
<accession>A0A6M8MPB2</accession>